<gene>
    <name evidence="1" type="ORF">BCV69DRAFT_27702</name>
</gene>
<dbReference type="InterPro" id="IPR021109">
    <property type="entry name" value="Peptidase_aspartic_dom_sf"/>
</dbReference>
<name>A0A316U5D5_9BASI</name>
<evidence type="ECO:0008006" key="3">
    <source>
        <dbReference type="Google" id="ProtNLM"/>
    </source>
</evidence>
<dbReference type="RefSeq" id="XP_025346821.1">
    <property type="nucleotide sequence ID" value="XM_025491132.1"/>
</dbReference>
<dbReference type="Gene3D" id="2.40.70.10">
    <property type="entry name" value="Acid Proteases"/>
    <property type="match status" value="2"/>
</dbReference>
<dbReference type="AlphaFoldDB" id="A0A316U5D5"/>
<dbReference type="SUPFAM" id="SSF50630">
    <property type="entry name" value="Acid proteases"/>
    <property type="match status" value="1"/>
</dbReference>
<dbReference type="GeneID" id="37012866"/>
<dbReference type="EMBL" id="KZ819330">
    <property type="protein sequence ID" value="PWN19661.1"/>
    <property type="molecule type" value="Genomic_DNA"/>
</dbReference>
<evidence type="ECO:0000313" key="1">
    <source>
        <dbReference type="EMBL" id="PWN19661.1"/>
    </source>
</evidence>
<reference evidence="1 2" key="1">
    <citation type="journal article" date="2018" name="Mol. Biol. Evol.">
        <title>Broad Genomic Sampling Reveals a Smut Pathogenic Ancestry of the Fungal Clade Ustilaginomycotina.</title>
        <authorList>
            <person name="Kijpornyongpan T."/>
            <person name="Mondo S.J."/>
            <person name="Barry K."/>
            <person name="Sandor L."/>
            <person name="Lee J."/>
            <person name="Lipzen A."/>
            <person name="Pangilinan J."/>
            <person name="LaButti K."/>
            <person name="Hainaut M."/>
            <person name="Henrissat B."/>
            <person name="Grigoriev I.V."/>
            <person name="Spatafora J.W."/>
            <person name="Aime M.C."/>
        </authorList>
    </citation>
    <scope>NUCLEOTIDE SEQUENCE [LARGE SCALE GENOMIC DNA]</scope>
    <source>
        <strain evidence="1 2">MCA 4718</strain>
    </source>
</reference>
<dbReference type="Proteomes" id="UP000245942">
    <property type="component" value="Unassembled WGS sequence"/>
</dbReference>
<organism evidence="1 2">
    <name type="scientific">Pseudomicrostroma glucosiphilum</name>
    <dbReference type="NCBI Taxonomy" id="1684307"/>
    <lineage>
        <taxon>Eukaryota</taxon>
        <taxon>Fungi</taxon>
        <taxon>Dikarya</taxon>
        <taxon>Basidiomycota</taxon>
        <taxon>Ustilaginomycotina</taxon>
        <taxon>Exobasidiomycetes</taxon>
        <taxon>Microstromatales</taxon>
        <taxon>Microstromatales incertae sedis</taxon>
        <taxon>Pseudomicrostroma</taxon>
    </lineage>
</organism>
<protein>
    <recommendedName>
        <fullName evidence="3">Acid protease</fullName>
    </recommendedName>
</protein>
<accession>A0A316U5D5</accession>
<evidence type="ECO:0000313" key="2">
    <source>
        <dbReference type="Proteomes" id="UP000245942"/>
    </source>
</evidence>
<keyword evidence="2" id="KW-1185">Reference proteome</keyword>
<proteinExistence type="predicted"/>
<sequence length="463" mass="50485">MIGTLCLNGLSHLSPAACLPPRRVGCELQTRGTPVVRPAAPTKPAYKRELPPTVSLLLLIVFSSRPLPINTHLTIMPSFRQLTSLVAITLSLAAATTNARFEVARGPPQPVMVSRSPNAARSLLTEREVEDGVMHLPLVRMSSQSSDASKVLQRRGAKAESVHINFDTFGIEVQINGKPYVYEFIGNSDAVMGYNIKDDAHAWNPTKDKGAHTSGPTVTNVYKKTAEQYKVDTVSLGKTTLKDMTLLYEEPIAKSPPGRPVGNFGFGLSGSSAWKSFEAPGFLTRVHNTKAWPKNIFSVQLNRANDKPSILVLGDAPKDSFWSPSQKNSWALNVEIGGHKGMADFTTTTDGIVVPVDVAVDLIKQAGLSPQKDKDGNIYATTDCKQTLPDLYVKLQGGRMKFVSESQYYPNDKGDGCLYIIKGMEQGDYPTPYSLGLLVYANFDLSFDFTPSRPMIGVYGLTK</sequence>